<feature type="region of interest" description="Disordered" evidence="8">
    <location>
        <begin position="44"/>
        <end position="78"/>
    </location>
</feature>
<dbReference type="CDD" id="cd20056">
    <property type="entry name" value="FH_FOXN1"/>
    <property type="match status" value="1"/>
</dbReference>
<dbReference type="PROSITE" id="PS50039">
    <property type="entry name" value="FORK_HEAD_3"/>
    <property type="match status" value="1"/>
</dbReference>
<organism evidence="10 11">
    <name type="scientific">Lates calcarifer</name>
    <name type="common">Barramundi</name>
    <name type="synonym">Holocentrus calcarifer</name>
    <dbReference type="NCBI Taxonomy" id="8187"/>
    <lineage>
        <taxon>Eukaryota</taxon>
        <taxon>Metazoa</taxon>
        <taxon>Chordata</taxon>
        <taxon>Craniata</taxon>
        <taxon>Vertebrata</taxon>
        <taxon>Euteleostomi</taxon>
        <taxon>Actinopterygii</taxon>
        <taxon>Neopterygii</taxon>
        <taxon>Teleostei</taxon>
        <taxon>Neoteleostei</taxon>
        <taxon>Acanthomorphata</taxon>
        <taxon>Carangaria</taxon>
        <taxon>Carangaria incertae sedis</taxon>
        <taxon>Centropomidae</taxon>
        <taxon>Lates</taxon>
    </lineage>
</organism>
<evidence type="ECO:0000256" key="2">
    <source>
        <dbReference type="ARBA" id="ARBA00022473"/>
    </source>
</evidence>
<keyword evidence="5" id="KW-0804">Transcription</keyword>
<dbReference type="AlphaFoldDB" id="A0AAJ8DK43"/>
<dbReference type="CTD" id="8456"/>
<dbReference type="PANTHER" id="PTHR46721:SF3">
    <property type="entry name" value="FORKHEAD BOX N1"/>
    <property type="match status" value="1"/>
</dbReference>
<feature type="compositionally biased region" description="Low complexity" evidence="8">
    <location>
        <begin position="181"/>
        <end position="196"/>
    </location>
</feature>
<dbReference type="PROSITE" id="PS00658">
    <property type="entry name" value="FORK_HEAD_2"/>
    <property type="match status" value="1"/>
</dbReference>
<dbReference type="GeneID" id="108890376"/>
<comment type="subcellular location">
    <subcellularLocation>
        <location evidence="1 7">Nucleus</location>
    </subcellularLocation>
</comment>
<feature type="region of interest" description="Disordered" evidence="8">
    <location>
        <begin position="163"/>
        <end position="203"/>
    </location>
</feature>
<dbReference type="Gene3D" id="1.10.10.10">
    <property type="entry name" value="Winged helix-like DNA-binding domain superfamily/Winged helix DNA-binding domain"/>
    <property type="match status" value="1"/>
</dbReference>
<dbReference type="GO" id="GO:0000976">
    <property type="term" value="F:transcription cis-regulatory region binding"/>
    <property type="evidence" value="ECO:0007669"/>
    <property type="project" value="TreeGrafter"/>
</dbReference>
<gene>
    <name evidence="11" type="primary">foxn1</name>
</gene>
<dbReference type="PRINTS" id="PR00053">
    <property type="entry name" value="FORKHEAD"/>
</dbReference>
<dbReference type="InterPro" id="IPR049624">
    <property type="entry name" value="FOXN1_4"/>
</dbReference>
<keyword evidence="2" id="KW-0217">Developmental protein</keyword>
<accession>A0AAJ8DK43</accession>
<evidence type="ECO:0000313" key="10">
    <source>
        <dbReference type="Proteomes" id="UP000694890"/>
    </source>
</evidence>
<dbReference type="InterPro" id="IPR036390">
    <property type="entry name" value="WH_DNA-bd_sf"/>
</dbReference>
<reference evidence="11" key="1">
    <citation type="submission" date="2025-08" db="UniProtKB">
        <authorList>
            <consortium name="RefSeq"/>
        </authorList>
    </citation>
    <scope>IDENTIFICATION</scope>
    <source>
        <tissue evidence="11">Brain</tissue>
    </source>
</reference>
<dbReference type="GO" id="GO:0000981">
    <property type="term" value="F:DNA-binding transcription factor activity, RNA polymerase II-specific"/>
    <property type="evidence" value="ECO:0007669"/>
    <property type="project" value="TreeGrafter"/>
</dbReference>
<evidence type="ECO:0000256" key="8">
    <source>
        <dbReference type="SAM" id="MobiDB-lite"/>
    </source>
</evidence>
<evidence type="ECO:0000256" key="4">
    <source>
        <dbReference type="ARBA" id="ARBA00023125"/>
    </source>
</evidence>
<evidence type="ECO:0000256" key="3">
    <source>
        <dbReference type="ARBA" id="ARBA00023015"/>
    </source>
</evidence>
<evidence type="ECO:0000313" key="11">
    <source>
        <dbReference type="RefSeq" id="XP_050921583.1"/>
    </source>
</evidence>
<feature type="DNA-binding region" description="Fork-head" evidence="7">
    <location>
        <begin position="208"/>
        <end position="304"/>
    </location>
</feature>
<keyword evidence="4 7" id="KW-0238">DNA-binding</keyword>
<dbReference type="Pfam" id="PF00250">
    <property type="entry name" value="Forkhead"/>
    <property type="match status" value="1"/>
</dbReference>
<dbReference type="Proteomes" id="UP000694890">
    <property type="component" value="Linkage group LG21"/>
</dbReference>
<feature type="compositionally biased region" description="Polar residues" evidence="8">
    <location>
        <begin position="1"/>
        <end position="23"/>
    </location>
</feature>
<dbReference type="FunFam" id="1.10.10.10:FF:000122">
    <property type="entry name" value="Forkhead box protein N1"/>
    <property type="match status" value="1"/>
</dbReference>
<evidence type="ECO:0000256" key="6">
    <source>
        <dbReference type="ARBA" id="ARBA00023242"/>
    </source>
</evidence>
<dbReference type="InterPro" id="IPR030456">
    <property type="entry name" value="TF_fork_head_CS_2"/>
</dbReference>
<keyword evidence="3" id="KW-0805">Transcription regulation</keyword>
<dbReference type="PANTHER" id="PTHR46721">
    <property type="entry name" value="FORKHEAD BOX PROTEIN N1"/>
    <property type="match status" value="1"/>
</dbReference>
<sequence>MSDSSTFSPSSCKSQTSTPQASLHTCEPCGTSCQQMAESQQETSTYSLRAAAVNRRHSADGTISSGSRSAPGRGPADSHRFHPYCRQFSDGEVTASSCLQQCSSSFSCLQELCSSDTHSRSSSSEAPQSWDQYNEGIQSSYPELPAVPMEASCFLSQSYPSHSSSSPLKQVSSRLYPNNDQSNSSKYSLQSLSNQSHQENTTQPLFPKPIYSYSILIFMALKSSKTGSLPVSEIYSFMTEHFPYFKTAPDGWKNSVRHNLSLNKCFEKVESKNGNSSRKGCLWALNPAKVEKMQEELHKWRRKDPVTVRRSMAKPEELERLVGARPDKLRSLPPYPGLSSRVGPIYSATSSSCSPAQLRPSCQPVRHPQYAHIRPQQPCYVPPAVAHPSNSFALYSPCAQQPAAGVPPSTGGLNSPIAGKMPPVYNYAMQAEYGVGLRSMQDLVLEGDASYDIDTLNPSLTDLQLQGNMWEELREDSLVSDPHGSTAPALRDPHTQTSCLQVAPPVSQMSELTAVARCKAEYEDEDAGAGRTFEQHSYLNGLHPMVYSGVESLAGYLTSCTTSISLM</sequence>
<dbReference type="SUPFAM" id="SSF46785">
    <property type="entry name" value="Winged helix' DNA-binding domain"/>
    <property type="match status" value="1"/>
</dbReference>
<dbReference type="KEGG" id="lcf:108890376"/>
<feature type="region of interest" description="Disordered" evidence="8">
    <location>
        <begin position="1"/>
        <end position="26"/>
    </location>
</feature>
<dbReference type="InterPro" id="IPR047401">
    <property type="entry name" value="FH_FOXN1"/>
</dbReference>
<protein>
    <submittedName>
        <fullName evidence="11">Forkhead box protein N1</fullName>
    </submittedName>
</protein>
<dbReference type="InterPro" id="IPR036388">
    <property type="entry name" value="WH-like_DNA-bd_sf"/>
</dbReference>
<name>A0AAJ8DK43_LATCA</name>
<dbReference type="RefSeq" id="XP_050921583.1">
    <property type="nucleotide sequence ID" value="XM_051065626.1"/>
</dbReference>
<feature type="domain" description="Fork-head" evidence="9">
    <location>
        <begin position="208"/>
        <end position="304"/>
    </location>
</feature>
<feature type="compositionally biased region" description="Low complexity" evidence="8">
    <location>
        <begin position="64"/>
        <end position="75"/>
    </location>
</feature>
<dbReference type="GO" id="GO:0005634">
    <property type="term" value="C:nucleus"/>
    <property type="evidence" value="ECO:0007669"/>
    <property type="project" value="UniProtKB-SubCell"/>
</dbReference>
<evidence type="ECO:0000256" key="7">
    <source>
        <dbReference type="PROSITE-ProRule" id="PRU00089"/>
    </source>
</evidence>
<keyword evidence="6 7" id="KW-0539">Nucleus</keyword>
<feature type="compositionally biased region" description="Low complexity" evidence="8">
    <location>
        <begin position="163"/>
        <end position="173"/>
    </location>
</feature>
<proteinExistence type="predicted"/>
<evidence type="ECO:0000256" key="5">
    <source>
        <dbReference type="ARBA" id="ARBA00023163"/>
    </source>
</evidence>
<dbReference type="SMART" id="SM00339">
    <property type="entry name" value="FH"/>
    <property type="match status" value="1"/>
</dbReference>
<dbReference type="InterPro" id="IPR001766">
    <property type="entry name" value="Fork_head_dom"/>
</dbReference>
<evidence type="ECO:0000259" key="9">
    <source>
        <dbReference type="PROSITE" id="PS50039"/>
    </source>
</evidence>
<evidence type="ECO:0000256" key="1">
    <source>
        <dbReference type="ARBA" id="ARBA00004123"/>
    </source>
</evidence>